<dbReference type="Gene3D" id="3.40.50.300">
    <property type="entry name" value="P-loop containing nucleotide triphosphate hydrolases"/>
    <property type="match status" value="1"/>
</dbReference>
<dbReference type="Proteomes" id="UP000515561">
    <property type="component" value="Chromosome"/>
</dbReference>
<dbReference type="PANTHER" id="PTHR42798:SF7">
    <property type="entry name" value="ALPHA-D-RIBOSE 1-METHYLPHOSPHONATE 5-TRIPHOSPHATE SYNTHASE SUBUNIT PHNL"/>
    <property type="match status" value="1"/>
</dbReference>
<dbReference type="PROSITE" id="PS50893">
    <property type="entry name" value="ABC_TRANSPORTER_2"/>
    <property type="match status" value="1"/>
</dbReference>
<proteinExistence type="inferred from homology"/>
<protein>
    <submittedName>
        <fullName evidence="5">Bacteriocin ABC transporter ATP-binding protein</fullName>
    </submittedName>
</protein>
<organism evidence="5 6">
    <name type="scientific">Anaerocolumna cellulosilytica</name>
    <dbReference type="NCBI Taxonomy" id="433286"/>
    <lineage>
        <taxon>Bacteria</taxon>
        <taxon>Bacillati</taxon>
        <taxon>Bacillota</taxon>
        <taxon>Clostridia</taxon>
        <taxon>Lachnospirales</taxon>
        <taxon>Lachnospiraceae</taxon>
        <taxon>Anaerocolumna</taxon>
    </lineage>
</organism>
<sequence length="255" mass="27889">MELLQVQNLKKVYNTRMGGQQVIALKDVSFEMSKGEFVAVMGASGSGKTTLLNIIASLDKASGGDVILEGKSLKNIKDRELSAFRRLNLGFVFQDFNLLDTFSVKDNILLPLVLSGETIEEMEKRLLPLAEQLGITKLLNKFPYEVSGGEKQRTAMARAVITNPKLILADEPTGALDSKASAKVLGMFEELHVKGQTIMMVTHSSMAASYASRVLFIKDGELFSQLYRGDDSKKDFFDKIVSNLSVLSDGGVDIG</sequence>
<dbReference type="Pfam" id="PF00005">
    <property type="entry name" value="ABC_tran"/>
    <property type="match status" value="1"/>
</dbReference>
<keyword evidence="4 5" id="KW-0067">ATP-binding</keyword>
<dbReference type="InterPro" id="IPR003593">
    <property type="entry name" value="AAA+_ATPase"/>
</dbReference>
<dbReference type="InterPro" id="IPR027417">
    <property type="entry name" value="P-loop_NTPase"/>
</dbReference>
<dbReference type="GO" id="GO:0098796">
    <property type="term" value="C:membrane protein complex"/>
    <property type="evidence" value="ECO:0007669"/>
    <property type="project" value="UniProtKB-ARBA"/>
</dbReference>
<dbReference type="InterPro" id="IPR003439">
    <property type="entry name" value="ABC_transporter-like_ATP-bd"/>
</dbReference>
<keyword evidence="2" id="KW-0813">Transport</keyword>
<reference evidence="5 6" key="1">
    <citation type="journal article" date="2016" name="Int. J. Syst. Evol. Microbiol.">
        <title>Descriptions of Anaerotaenia torta gen. nov., sp. nov. and Anaerocolumna cellulosilytica gen. nov., sp. nov. isolated from a methanogenic reactor of cattle waste.</title>
        <authorList>
            <person name="Uek A."/>
            <person name="Ohtaki Y."/>
            <person name="Kaku N."/>
            <person name="Ueki K."/>
        </authorList>
    </citation>
    <scope>NUCLEOTIDE SEQUENCE [LARGE SCALE GENOMIC DNA]</scope>
    <source>
        <strain evidence="5 6">SN021</strain>
    </source>
</reference>
<keyword evidence="6" id="KW-1185">Reference proteome</keyword>
<dbReference type="InterPro" id="IPR017911">
    <property type="entry name" value="MacB-like_ATP-bd"/>
</dbReference>
<dbReference type="AlphaFoldDB" id="A0A6S6R8H8"/>
<dbReference type="GO" id="GO:0016887">
    <property type="term" value="F:ATP hydrolysis activity"/>
    <property type="evidence" value="ECO:0007669"/>
    <property type="project" value="InterPro"/>
</dbReference>
<dbReference type="GO" id="GO:0005524">
    <property type="term" value="F:ATP binding"/>
    <property type="evidence" value="ECO:0007669"/>
    <property type="project" value="UniProtKB-KW"/>
</dbReference>
<dbReference type="FunFam" id="3.40.50.300:FF:000032">
    <property type="entry name" value="Export ABC transporter ATP-binding protein"/>
    <property type="match status" value="1"/>
</dbReference>
<dbReference type="SMART" id="SM00382">
    <property type="entry name" value="AAA"/>
    <property type="match status" value="1"/>
</dbReference>
<dbReference type="RefSeq" id="WP_184094056.1">
    <property type="nucleotide sequence ID" value="NZ_AP023367.1"/>
</dbReference>
<evidence type="ECO:0000256" key="4">
    <source>
        <dbReference type="ARBA" id="ARBA00022840"/>
    </source>
</evidence>
<name>A0A6S6R8H8_9FIRM</name>
<dbReference type="GO" id="GO:0022857">
    <property type="term" value="F:transmembrane transporter activity"/>
    <property type="evidence" value="ECO:0007669"/>
    <property type="project" value="UniProtKB-ARBA"/>
</dbReference>
<dbReference type="SUPFAM" id="SSF52540">
    <property type="entry name" value="P-loop containing nucleoside triphosphate hydrolases"/>
    <property type="match status" value="1"/>
</dbReference>
<evidence type="ECO:0000313" key="6">
    <source>
        <dbReference type="Proteomes" id="UP000515561"/>
    </source>
</evidence>
<evidence type="ECO:0000256" key="3">
    <source>
        <dbReference type="ARBA" id="ARBA00022741"/>
    </source>
</evidence>
<evidence type="ECO:0000256" key="2">
    <source>
        <dbReference type="ARBA" id="ARBA00022448"/>
    </source>
</evidence>
<evidence type="ECO:0000313" key="5">
    <source>
        <dbReference type="EMBL" id="BCJ95308.1"/>
    </source>
</evidence>
<dbReference type="KEGG" id="acel:acsn021_28770"/>
<dbReference type="PANTHER" id="PTHR42798">
    <property type="entry name" value="LIPOPROTEIN-RELEASING SYSTEM ATP-BINDING PROTEIN LOLD"/>
    <property type="match status" value="1"/>
</dbReference>
<comment type="similarity">
    <text evidence="1">Belongs to the ABC transporter superfamily.</text>
</comment>
<gene>
    <name evidence="5" type="ORF">acsn021_28770</name>
</gene>
<evidence type="ECO:0000256" key="1">
    <source>
        <dbReference type="ARBA" id="ARBA00005417"/>
    </source>
</evidence>
<keyword evidence="3" id="KW-0547">Nucleotide-binding</keyword>
<dbReference type="EMBL" id="AP023367">
    <property type="protein sequence ID" value="BCJ95308.1"/>
    <property type="molecule type" value="Genomic_DNA"/>
</dbReference>
<dbReference type="CDD" id="cd03255">
    <property type="entry name" value="ABC_MJ0796_LolCDE_FtsE"/>
    <property type="match status" value="1"/>
</dbReference>
<accession>A0A6S6R8H8</accession>